<organism evidence="1 2">
    <name type="scientific">Novosphingobium organovorum</name>
    <dbReference type="NCBI Taxonomy" id="2930092"/>
    <lineage>
        <taxon>Bacteria</taxon>
        <taxon>Pseudomonadati</taxon>
        <taxon>Pseudomonadota</taxon>
        <taxon>Alphaproteobacteria</taxon>
        <taxon>Sphingomonadales</taxon>
        <taxon>Sphingomonadaceae</taxon>
        <taxon>Novosphingobium</taxon>
    </lineage>
</organism>
<dbReference type="RefSeq" id="WP_244022603.1">
    <property type="nucleotide sequence ID" value="NZ_JALHLF010000077.1"/>
</dbReference>
<name>A0ABT0BGB6_9SPHN</name>
<evidence type="ECO:0000313" key="2">
    <source>
        <dbReference type="Proteomes" id="UP001162881"/>
    </source>
</evidence>
<reference evidence="1" key="1">
    <citation type="submission" date="2022-03" db="EMBL/GenBank/DDBJ databases">
        <title>Identification of a novel bacterium isolated from mangrove sediments.</title>
        <authorList>
            <person name="Pan X."/>
        </authorList>
    </citation>
    <scope>NUCLEOTIDE SEQUENCE</scope>
    <source>
        <strain evidence="1">B1949</strain>
    </source>
</reference>
<gene>
    <name evidence="1" type="ORF">MTR62_15615</name>
</gene>
<dbReference type="EMBL" id="JALHLF010000077">
    <property type="protein sequence ID" value="MCJ2184107.1"/>
    <property type="molecule type" value="Genomic_DNA"/>
</dbReference>
<keyword evidence="2" id="KW-1185">Reference proteome</keyword>
<dbReference type="Proteomes" id="UP001162881">
    <property type="component" value="Unassembled WGS sequence"/>
</dbReference>
<sequence>MDRRFATQANPVHDIEHAVLADHHAARPCNREQEATLPWISRLSKDVELVDFFQERNSLPGQGDEVLAAHFHAIGTDTP</sequence>
<proteinExistence type="predicted"/>
<accession>A0ABT0BGB6</accession>
<protein>
    <submittedName>
        <fullName evidence="1">Uncharacterized protein</fullName>
    </submittedName>
</protein>
<comment type="caution">
    <text evidence="1">The sequence shown here is derived from an EMBL/GenBank/DDBJ whole genome shotgun (WGS) entry which is preliminary data.</text>
</comment>
<evidence type="ECO:0000313" key="1">
    <source>
        <dbReference type="EMBL" id="MCJ2184107.1"/>
    </source>
</evidence>